<dbReference type="InterPro" id="IPR011598">
    <property type="entry name" value="bHLH_dom"/>
</dbReference>
<dbReference type="Proteomes" id="UP000681722">
    <property type="component" value="Unassembled WGS sequence"/>
</dbReference>
<name>A0A813U3J0_9BILA</name>
<evidence type="ECO:0000256" key="2">
    <source>
        <dbReference type="ARBA" id="ARBA00017983"/>
    </source>
</evidence>
<feature type="domain" description="BHLH" evidence="9">
    <location>
        <begin position="49"/>
        <end position="103"/>
    </location>
</feature>
<dbReference type="EMBL" id="CAJNOQ010000627">
    <property type="protein sequence ID" value="CAF0822189.1"/>
    <property type="molecule type" value="Genomic_DNA"/>
</dbReference>
<dbReference type="PROSITE" id="PS50888">
    <property type="entry name" value="BHLH"/>
    <property type="match status" value="1"/>
</dbReference>
<dbReference type="GO" id="GO:0045944">
    <property type="term" value="P:positive regulation of transcription by RNA polymerase II"/>
    <property type="evidence" value="ECO:0007669"/>
    <property type="project" value="TreeGrafter"/>
</dbReference>
<evidence type="ECO:0000256" key="3">
    <source>
        <dbReference type="ARBA" id="ARBA00022491"/>
    </source>
</evidence>
<comment type="subcellular location">
    <subcellularLocation>
        <location evidence="1">Nucleus</location>
    </subcellularLocation>
</comment>
<keyword evidence="14" id="KW-1185">Reference proteome</keyword>
<dbReference type="PANTHER" id="PTHR19290:SF52">
    <property type="entry name" value="CLASS E BASIC HELIX-LOOP-HELIX PROTEIN 22"/>
    <property type="match status" value="1"/>
</dbReference>
<dbReference type="PANTHER" id="PTHR19290">
    <property type="entry name" value="BASIC HELIX-LOOP-HELIX PROTEIN NEUROGENIN-RELATED"/>
    <property type="match status" value="1"/>
</dbReference>
<keyword evidence="6" id="KW-0539">Nucleus</keyword>
<dbReference type="AlphaFoldDB" id="A0A813U3J0"/>
<evidence type="ECO:0000313" key="12">
    <source>
        <dbReference type="EMBL" id="CAF3608694.1"/>
    </source>
</evidence>
<feature type="compositionally biased region" description="Pro residues" evidence="8">
    <location>
        <begin position="128"/>
        <end position="139"/>
    </location>
</feature>
<comment type="caution">
    <text evidence="10">The sequence shown here is derived from an EMBL/GenBank/DDBJ whole genome shotgun (WGS) entry which is preliminary data.</text>
</comment>
<evidence type="ECO:0000259" key="9">
    <source>
        <dbReference type="PROSITE" id="PS50888"/>
    </source>
</evidence>
<dbReference type="SUPFAM" id="SSF47459">
    <property type="entry name" value="HLH, helix-loop-helix DNA-binding domain"/>
    <property type="match status" value="1"/>
</dbReference>
<evidence type="ECO:0000256" key="8">
    <source>
        <dbReference type="SAM" id="MobiDB-lite"/>
    </source>
</evidence>
<dbReference type="SMART" id="SM00353">
    <property type="entry name" value="HLH"/>
    <property type="match status" value="1"/>
</dbReference>
<dbReference type="GO" id="GO:0005634">
    <property type="term" value="C:nucleus"/>
    <property type="evidence" value="ECO:0007669"/>
    <property type="project" value="UniProtKB-SubCell"/>
</dbReference>
<dbReference type="FunFam" id="4.10.280.10:FF:000026">
    <property type="entry name" value="Basic helix-loop-helix family, member e23"/>
    <property type="match status" value="1"/>
</dbReference>
<dbReference type="GO" id="GO:0007423">
    <property type="term" value="P:sensory organ development"/>
    <property type="evidence" value="ECO:0007669"/>
    <property type="project" value="TreeGrafter"/>
</dbReference>
<keyword evidence="3" id="KW-0678">Repressor</keyword>
<keyword evidence="4" id="KW-0805">Transcription regulation</keyword>
<dbReference type="GO" id="GO:0070888">
    <property type="term" value="F:E-box binding"/>
    <property type="evidence" value="ECO:0007669"/>
    <property type="project" value="TreeGrafter"/>
</dbReference>
<evidence type="ECO:0000313" key="13">
    <source>
        <dbReference type="EMBL" id="CAF3704915.1"/>
    </source>
</evidence>
<evidence type="ECO:0000313" key="11">
    <source>
        <dbReference type="EMBL" id="CAF0928013.1"/>
    </source>
</evidence>
<dbReference type="EMBL" id="CAJOBA010004167">
    <property type="protein sequence ID" value="CAF3704915.1"/>
    <property type="molecule type" value="Genomic_DNA"/>
</dbReference>
<evidence type="ECO:0000256" key="1">
    <source>
        <dbReference type="ARBA" id="ARBA00004123"/>
    </source>
</evidence>
<dbReference type="InterPro" id="IPR036638">
    <property type="entry name" value="HLH_DNA-bd_sf"/>
</dbReference>
<evidence type="ECO:0000256" key="5">
    <source>
        <dbReference type="ARBA" id="ARBA00023163"/>
    </source>
</evidence>
<dbReference type="GO" id="GO:0046983">
    <property type="term" value="F:protein dimerization activity"/>
    <property type="evidence" value="ECO:0007669"/>
    <property type="project" value="InterPro"/>
</dbReference>
<reference evidence="10" key="1">
    <citation type="submission" date="2021-02" db="EMBL/GenBank/DDBJ databases">
        <authorList>
            <person name="Nowell W R."/>
        </authorList>
    </citation>
    <scope>NUCLEOTIDE SEQUENCE</scope>
</reference>
<dbReference type="InterPro" id="IPR050359">
    <property type="entry name" value="bHLH_transcription_factors"/>
</dbReference>
<sequence>MSSDESVEMMPWSSVSRDYRHFSSLPTSNRRRLILPADGKKNNSHEQRTLRLSINARERRRMHDLNDALDELRSVIPYAHSPSVRKLSKIATLFLAKNYILLQANAIDELKKYILLLNQRSHLFGPLNLPPPSLPPQPLPSSSTPKPSNETATSFYDLNQLTAANPFMFKLNNLHKNKNFESLLHKDKKK</sequence>
<organism evidence="10 14">
    <name type="scientific">Didymodactylos carnosus</name>
    <dbReference type="NCBI Taxonomy" id="1234261"/>
    <lineage>
        <taxon>Eukaryota</taxon>
        <taxon>Metazoa</taxon>
        <taxon>Spiralia</taxon>
        <taxon>Gnathifera</taxon>
        <taxon>Rotifera</taxon>
        <taxon>Eurotatoria</taxon>
        <taxon>Bdelloidea</taxon>
        <taxon>Philodinida</taxon>
        <taxon>Philodinidae</taxon>
        <taxon>Didymodactylos</taxon>
    </lineage>
</organism>
<accession>A0A813U3J0</accession>
<evidence type="ECO:0000256" key="4">
    <source>
        <dbReference type="ARBA" id="ARBA00023015"/>
    </source>
</evidence>
<dbReference type="Pfam" id="PF00010">
    <property type="entry name" value="HLH"/>
    <property type="match status" value="1"/>
</dbReference>
<feature type="region of interest" description="Disordered" evidence="8">
    <location>
        <begin position="128"/>
        <end position="152"/>
    </location>
</feature>
<dbReference type="Gene3D" id="4.10.280.10">
    <property type="entry name" value="Helix-loop-helix DNA-binding domain"/>
    <property type="match status" value="1"/>
</dbReference>
<evidence type="ECO:0000313" key="14">
    <source>
        <dbReference type="Proteomes" id="UP000663829"/>
    </source>
</evidence>
<dbReference type="Proteomes" id="UP000663829">
    <property type="component" value="Unassembled WGS sequence"/>
</dbReference>
<evidence type="ECO:0000313" key="10">
    <source>
        <dbReference type="EMBL" id="CAF0822189.1"/>
    </source>
</evidence>
<dbReference type="GO" id="GO:0061564">
    <property type="term" value="P:axon development"/>
    <property type="evidence" value="ECO:0007669"/>
    <property type="project" value="TreeGrafter"/>
</dbReference>
<gene>
    <name evidence="10" type="ORF">GPM918_LOCUS4605</name>
    <name evidence="11" type="ORF">OVA965_LOCUS10993</name>
    <name evidence="12" type="ORF">SRO942_LOCUS4606</name>
    <name evidence="13" type="ORF">TMI583_LOCUS10989</name>
</gene>
<evidence type="ECO:0000256" key="7">
    <source>
        <dbReference type="ARBA" id="ARBA00030141"/>
    </source>
</evidence>
<dbReference type="EMBL" id="CAJOBC010000627">
    <property type="protein sequence ID" value="CAF3608694.1"/>
    <property type="molecule type" value="Genomic_DNA"/>
</dbReference>
<dbReference type="Proteomes" id="UP000677228">
    <property type="component" value="Unassembled WGS sequence"/>
</dbReference>
<dbReference type="EMBL" id="CAJNOK010004165">
    <property type="protein sequence ID" value="CAF0928013.1"/>
    <property type="molecule type" value="Genomic_DNA"/>
</dbReference>
<dbReference type="Proteomes" id="UP000682733">
    <property type="component" value="Unassembled WGS sequence"/>
</dbReference>
<dbReference type="OrthoDB" id="10011855at2759"/>
<dbReference type="GO" id="GO:0000981">
    <property type="term" value="F:DNA-binding transcription factor activity, RNA polymerase II-specific"/>
    <property type="evidence" value="ECO:0007669"/>
    <property type="project" value="TreeGrafter"/>
</dbReference>
<protein>
    <recommendedName>
        <fullName evidence="2">Class E basic helix-loop-helix protein 22</fullName>
    </recommendedName>
    <alternativeName>
        <fullName evidence="7">Class B basic helix-loop-helix protein 5</fullName>
    </alternativeName>
</protein>
<evidence type="ECO:0000256" key="6">
    <source>
        <dbReference type="ARBA" id="ARBA00023242"/>
    </source>
</evidence>
<keyword evidence="5" id="KW-0804">Transcription</keyword>
<proteinExistence type="predicted"/>